<comment type="similarity">
    <text evidence="1">Belongs to the F420H(2)-dependent quinone reductase family.</text>
</comment>
<dbReference type="GO" id="GO:0070967">
    <property type="term" value="F:coenzyme F420 binding"/>
    <property type="evidence" value="ECO:0007669"/>
    <property type="project" value="TreeGrafter"/>
</dbReference>
<evidence type="ECO:0000313" key="4">
    <source>
        <dbReference type="Proteomes" id="UP000268844"/>
    </source>
</evidence>
<proteinExistence type="inferred from homology"/>
<dbReference type="InterPro" id="IPR004378">
    <property type="entry name" value="F420H2_quin_Rdtase"/>
</dbReference>
<keyword evidence="4" id="KW-1185">Reference proteome</keyword>
<dbReference type="Pfam" id="PF04075">
    <property type="entry name" value="F420H2_quin_red"/>
    <property type="match status" value="1"/>
</dbReference>
<dbReference type="PANTHER" id="PTHR39428">
    <property type="entry name" value="F420H(2)-DEPENDENT QUINONE REDUCTASE RV1261C"/>
    <property type="match status" value="1"/>
</dbReference>
<dbReference type="NCBIfam" id="TIGR00026">
    <property type="entry name" value="hi_GC_TIGR00026"/>
    <property type="match status" value="1"/>
</dbReference>
<evidence type="ECO:0000256" key="1">
    <source>
        <dbReference type="ARBA" id="ARBA00008710"/>
    </source>
</evidence>
<dbReference type="OrthoDB" id="8225825at2"/>
<sequence>MSNFNDQVIADFNANGGQPGGYFEGKPVLLLHAIGAKSGVERTQPLMYLRENDTGPWYVFASYGGAPNNPAWYHNVLAHPDFDISVGDGKTISRLPVRASVVDGEDRDTIYARMASLFPQFADYEKKTTREAIPVIALTPRAA</sequence>
<organism evidence="3 4">
    <name type="scientific">Devosia equisanguinis</name>
    <dbReference type="NCBI Taxonomy" id="2490941"/>
    <lineage>
        <taxon>Bacteria</taxon>
        <taxon>Pseudomonadati</taxon>
        <taxon>Pseudomonadota</taxon>
        <taxon>Alphaproteobacteria</taxon>
        <taxon>Hyphomicrobiales</taxon>
        <taxon>Devosiaceae</taxon>
        <taxon>Devosia</taxon>
    </lineage>
</organism>
<comment type="catalytic activity">
    <reaction evidence="2">
        <text>oxidized coenzyme F420-(gamma-L-Glu)(n) + a quinol + H(+) = reduced coenzyme F420-(gamma-L-Glu)(n) + a quinone</text>
        <dbReference type="Rhea" id="RHEA:39663"/>
        <dbReference type="Rhea" id="RHEA-COMP:12939"/>
        <dbReference type="Rhea" id="RHEA-COMP:14378"/>
        <dbReference type="ChEBI" id="CHEBI:15378"/>
        <dbReference type="ChEBI" id="CHEBI:24646"/>
        <dbReference type="ChEBI" id="CHEBI:132124"/>
        <dbReference type="ChEBI" id="CHEBI:133980"/>
        <dbReference type="ChEBI" id="CHEBI:139511"/>
    </reaction>
</comment>
<reference evidence="3 4" key="1">
    <citation type="submission" date="2018-12" db="EMBL/GenBank/DDBJ databases">
        <authorList>
            <person name="Criscuolo A."/>
        </authorList>
    </citation>
    <scope>NUCLEOTIDE SEQUENCE [LARGE SCALE GENOMIC DNA]</scope>
    <source>
        <strain evidence="3">ACIP1116281</strain>
    </source>
</reference>
<protein>
    <submittedName>
        <fullName evidence="3">Nitroreductase/MT1609</fullName>
        <ecNumber evidence="3">1.-.-.-</ecNumber>
    </submittedName>
</protein>
<dbReference type="Gene3D" id="2.30.110.10">
    <property type="entry name" value="Electron Transport, Fmn-binding Protein, Chain A"/>
    <property type="match status" value="1"/>
</dbReference>
<dbReference type="PANTHER" id="PTHR39428:SF1">
    <property type="entry name" value="F420H(2)-DEPENDENT QUINONE REDUCTASE RV1261C"/>
    <property type="match status" value="1"/>
</dbReference>
<dbReference type="EC" id="1.-.-.-" evidence="3"/>
<dbReference type="AlphaFoldDB" id="A0A3S4GHV3"/>
<evidence type="ECO:0000256" key="2">
    <source>
        <dbReference type="ARBA" id="ARBA00049106"/>
    </source>
</evidence>
<dbReference type="Proteomes" id="UP000268844">
    <property type="component" value="Unassembled WGS sequence"/>
</dbReference>
<dbReference type="GO" id="GO:0052755">
    <property type="term" value="F:coenzyme F420H2:quinone oxidoreductase activity"/>
    <property type="evidence" value="ECO:0007669"/>
    <property type="project" value="RHEA"/>
</dbReference>
<dbReference type="RefSeq" id="WP_126150444.1">
    <property type="nucleotide sequence ID" value="NZ_JBHTMH010000004.1"/>
</dbReference>
<accession>A0A3S4GHV3</accession>
<dbReference type="EMBL" id="UZWD01000025">
    <property type="protein sequence ID" value="VDS04900.1"/>
    <property type="molecule type" value="Genomic_DNA"/>
</dbReference>
<evidence type="ECO:0000313" key="3">
    <source>
        <dbReference type="EMBL" id="VDS04900.1"/>
    </source>
</evidence>
<dbReference type="GO" id="GO:0005886">
    <property type="term" value="C:plasma membrane"/>
    <property type="evidence" value="ECO:0007669"/>
    <property type="project" value="TreeGrafter"/>
</dbReference>
<name>A0A3S4GHV3_9HYPH</name>
<keyword evidence="3" id="KW-0560">Oxidoreductase</keyword>
<gene>
    <name evidence="3" type="ORF">DEVEQU_02041</name>
</gene>
<dbReference type="InterPro" id="IPR012349">
    <property type="entry name" value="Split_barrel_FMN-bd"/>
</dbReference>